<dbReference type="PANTHER" id="PTHR20857:SF15">
    <property type="entry name" value="THIAMINE-PHOSPHATE SYNTHASE"/>
    <property type="match status" value="1"/>
</dbReference>
<dbReference type="GO" id="GO:0005737">
    <property type="term" value="C:cytoplasm"/>
    <property type="evidence" value="ECO:0007669"/>
    <property type="project" value="TreeGrafter"/>
</dbReference>
<organism evidence="4 5">
    <name type="scientific">Tritonibacter multivorans</name>
    <dbReference type="NCBI Taxonomy" id="928856"/>
    <lineage>
        <taxon>Bacteria</taxon>
        <taxon>Pseudomonadati</taxon>
        <taxon>Pseudomonadota</taxon>
        <taxon>Alphaproteobacteria</taxon>
        <taxon>Rhodobacterales</taxon>
        <taxon>Paracoccaceae</taxon>
        <taxon>Tritonibacter</taxon>
    </lineage>
</organism>
<dbReference type="InterPro" id="IPR013785">
    <property type="entry name" value="Aldolase_TIM"/>
</dbReference>
<dbReference type="RefSeq" id="WP_058291808.1">
    <property type="nucleotide sequence ID" value="NZ_CYSD01000043.1"/>
</dbReference>
<keyword evidence="5" id="KW-1185">Reference proteome</keyword>
<dbReference type="Pfam" id="PF02581">
    <property type="entry name" value="TMP-TENI"/>
    <property type="match status" value="1"/>
</dbReference>
<dbReference type="AlphaFoldDB" id="A0A0P1GJW0"/>
<evidence type="ECO:0000256" key="2">
    <source>
        <dbReference type="ARBA" id="ARBA00022977"/>
    </source>
</evidence>
<dbReference type="GO" id="GO:0004789">
    <property type="term" value="F:thiamine-phosphate diphosphorylase activity"/>
    <property type="evidence" value="ECO:0007669"/>
    <property type="project" value="TreeGrafter"/>
</dbReference>
<dbReference type="CDD" id="cd00564">
    <property type="entry name" value="TMP_TenI"/>
    <property type="match status" value="1"/>
</dbReference>
<dbReference type="InterPro" id="IPR022998">
    <property type="entry name" value="ThiamineP_synth_TenI"/>
</dbReference>
<dbReference type="EMBL" id="CYSD01000043">
    <property type="protein sequence ID" value="CUH82262.1"/>
    <property type="molecule type" value="Genomic_DNA"/>
</dbReference>
<evidence type="ECO:0000259" key="3">
    <source>
        <dbReference type="Pfam" id="PF02581"/>
    </source>
</evidence>
<name>A0A0P1GJW0_9RHOB</name>
<dbReference type="PANTHER" id="PTHR20857">
    <property type="entry name" value="THIAMINE-PHOSPHATE PYROPHOSPHORYLASE"/>
    <property type="match status" value="1"/>
</dbReference>
<dbReference type="STRING" id="928856.SAMN04488049_105184"/>
<dbReference type="Gene3D" id="3.20.20.70">
    <property type="entry name" value="Aldolase class I"/>
    <property type="match status" value="1"/>
</dbReference>
<dbReference type="OrthoDB" id="7159061at2"/>
<gene>
    <name evidence="4" type="ORF">TRM7557_03838</name>
</gene>
<dbReference type="InterPro" id="IPR036206">
    <property type="entry name" value="ThiamineP_synth_sf"/>
</dbReference>
<evidence type="ECO:0000313" key="5">
    <source>
        <dbReference type="Proteomes" id="UP000052022"/>
    </source>
</evidence>
<reference evidence="4 5" key="1">
    <citation type="submission" date="2015-09" db="EMBL/GenBank/DDBJ databases">
        <authorList>
            <consortium name="Swine Surveillance"/>
        </authorList>
    </citation>
    <scope>NUCLEOTIDE SEQUENCE [LARGE SCALE GENOMIC DNA]</scope>
    <source>
        <strain evidence="4 5">CECT 7557</strain>
    </source>
</reference>
<dbReference type="GO" id="GO:0009228">
    <property type="term" value="P:thiamine biosynthetic process"/>
    <property type="evidence" value="ECO:0007669"/>
    <property type="project" value="UniProtKB-KW"/>
</dbReference>
<dbReference type="SUPFAM" id="SSF51391">
    <property type="entry name" value="Thiamin phosphate synthase"/>
    <property type="match status" value="1"/>
</dbReference>
<comment type="pathway">
    <text evidence="1">Cofactor biosynthesis; thiamine diphosphate biosynthesis.</text>
</comment>
<accession>A0A0P1GJW0</accession>
<protein>
    <submittedName>
        <fullName evidence="4">Thiamine-phosphate pyrophosphorylase</fullName>
    </submittedName>
</protein>
<feature type="domain" description="Thiamine phosphate synthase/TenI" evidence="3">
    <location>
        <begin position="16"/>
        <end position="180"/>
    </location>
</feature>
<evidence type="ECO:0000256" key="1">
    <source>
        <dbReference type="ARBA" id="ARBA00004948"/>
    </source>
</evidence>
<proteinExistence type="predicted"/>
<dbReference type="Proteomes" id="UP000052022">
    <property type="component" value="Unassembled WGS sequence"/>
</dbReference>
<evidence type="ECO:0000313" key="4">
    <source>
        <dbReference type="EMBL" id="CUH82262.1"/>
    </source>
</evidence>
<keyword evidence="2" id="KW-0784">Thiamine biosynthesis</keyword>
<sequence>MANADPSQDQLEQPQIYLISPPSFELDVFPEQLARVLDHTDVACVRLDLASRDEDVLLRAADALRTVTDARDIALVISDHQILAERLGLDGVHLSDSSRSVRTARKALGPDAIVGCHCGTSRHDGMSAGEAGADYVCFGPVGLSGLGDGAVAEPELFQWWSEMIEVPIVAEGGLTTDLIRTLSPITDFFGIGEEIWKTDDPVAALSALQDAMA</sequence>